<organism evidence="2 3">
    <name type="scientific">Setaria italica</name>
    <name type="common">Foxtail millet</name>
    <name type="synonym">Panicum italicum</name>
    <dbReference type="NCBI Taxonomy" id="4555"/>
    <lineage>
        <taxon>Eukaryota</taxon>
        <taxon>Viridiplantae</taxon>
        <taxon>Streptophyta</taxon>
        <taxon>Embryophyta</taxon>
        <taxon>Tracheophyta</taxon>
        <taxon>Spermatophyta</taxon>
        <taxon>Magnoliopsida</taxon>
        <taxon>Liliopsida</taxon>
        <taxon>Poales</taxon>
        <taxon>Poaceae</taxon>
        <taxon>PACMAD clade</taxon>
        <taxon>Panicoideae</taxon>
        <taxon>Panicodae</taxon>
        <taxon>Paniceae</taxon>
        <taxon>Cenchrinae</taxon>
        <taxon>Setaria</taxon>
    </lineage>
</organism>
<sequence>MRRNTLLALFIWAMAAVIFAVAMPAAARRDGIHPQGIEGCRCCYFTRNGIWIQCGKTCCGSDDENCCLGSH</sequence>
<feature type="chain" id="PRO_5010128306" description="Embryo surrounding factor 1 brassicaceae domain-containing protein" evidence="1">
    <location>
        <begin position="21"/>
        <end position="71"/>
    </location>
</feature>
<dbReference type="EnsemblPlants" id="KQL23938">
    <property type="protein sequence ID" value="KQL23938"/>
    <property type="gene ID" value="SETIT_031744mg"/>
</dbReference>
<evidence type="ECO:0000313" key="3">
    <source>
        <dbReference type="Proteomes" id="UP000004995"/>
    </source>
</evidence>
<reference evidence="3" key="1">
    <citation type="journal article" date="2012" name="Nat. Biotechnol.">
        <title>Reference genome sequence of the model plant Setaria.</title>
        <authorList>
            <person name="Bennetzen J.L."/>
            <person name="Schmutz J."/>
            <person name="Wang H."/>
            <person name="Percifield R."/>
            <person name="Hawkins J."/>
            <person name="Pontaroli A.C."/>
            <person name="Estep M."/>
            <person name="Feng L."/>
            <person name="Vaughn J.N."/>
            <person name="Grimwood J."/>
            <person name="Jenkins J."/>
            <person name="Barry K."/>
            <person name="Lindquist E."/>
            <person name="Hellsten U."/>
            <person name="Deshpande S."/>
            <person name="Wang X."/>
            <person name="Wu X."/>
            <person name="Mitros T."/>
            <person name="Triplett J."/>
            <person name="Yang X."/>
            <person name="Ye C.Y."/>
            <person name="Mauro-Herrera M."/>
            <person name="Wang L."/>
            <person name="Li P."/>
            <person name="Sharma M."/>
            <person name="Sharma R."/>
            <person name="Ronald P.C."/>
            <person name="Panaud O."/>
            <person name="Kellogg E.A."/>
            <person name="Brutnell T.P."/>
            <person name="Doust A.N."/>
            <person name="Tuskan G.A."/>
            <person name="Rokhsar D."/>
            <person name="Devos K.M."/>
        </authorList>
    </citation>
    <scope>NUCLEOTIDE SEQUENCE [LARGE SCALE GENOMIC DNA]</scope>
    <source>
        <strain evidence="3">cv. Yugu1</strain>
    </source>
</reference>
<evidence type="ECO:0000256" key="1">
    <source>
        <dbReference type="SAM" id="SignalP"/>
    </source>
</evidence>
<reference evidence="2" key="2">
    <citation type="submission" date="2018-08" db="UniProtKB">
        <authorList>
            <consortium name="EnsemblPlants"/>
        </authorList>
    </citation>
    <scope>IDENTIFICATION</scope>
    <source>
        <strain evidence="2">Yugu1</strain>
    </source>
</reference>
<dbReference type="eggNOG" id="ENOG502SDE6">
    <property type="taxonomic scope" value="Eukaryota"/>
</dbReference>
<proteinExistence type="predicted"/>
<evidence type="ECO:0000313" key="2">
    <source>
        <dbReference type="EnsemblPlants" id="KQL23938"/>
    </source>
</evidence>
<dbReference type="InParanoid" id="K3ZYR2"/>
<dbReference type="AlphaFoldDB" id="K3ZYR2"/>
<dbReference type="Gramene" id="KQL23938">
    <property type="protein sequence ID" value="KQL23938"/>
    <property type="gene ID" value="SETIT_031744mg"/>
</dbReference>
<dbReference type="OMA" id="DENCCLG"/>
<accession>K3ZYR2</accession>
<dbReference type="ExpressionAtlas" id="K3ZYR2">
    <property type="expression patterns" value="baseline"/>
</dbReference>
<evidence type="ECO:0008006" key="4">
    <source>
        <dbReference type="Google" id="ProtNLM"/>
    </source>
</evidence>
<dbReference type="EMBL" id="AGNK02000983">
    <property type="status" value="NOT_ANNOTATED_CDS"/>
    <property type="molecule type" value="Genomic_DNA"/>
</dbReference>
<dbReference type="Proteomes" id="UP000004995">
    <property type="component" value="Unassembled WGS sequence"/>
</dbReference>
<feature type="signal peptide" evidence="1">
    <location>
        <begin position="1"/>
        <end position="20"/>
    </location>
</feature>
<protein>
    <recommendedName>
        <fullName evidence="4">Embryo surrounding factor 1 brassicaceae domain-containing protein</fullName>
    </recommendedName>
</protein>
<keyword evidence="3" id="KW-1185">Reference proteome</keyword>
<name>K3ZYR2_SETIT</name>
<keyword evidence="1" id="KW-0732">Signal</keyword>